<feature type="compositionally biased region" description="Basic and acidic residues" evidence="7">
    <location>
        <begin position="192"/>
        <end position="204"/>
    </location>
</feature>
<evidence type="ECO:0000256" key="7">
    <source>
        <dbReference type="SAM" id="MobiDB-lite"/>
    </source>
</evidence>
<keyword evidence="4" id="KW-0732">Signal</keyword>
<dbReference type="Pfam" id="PF01391">
    <property type="entry name" value="Collagen"/>
    <property type="match status" value="1"/>
</dbReference>
<feature type="compositionally biased region" description="Basic and acidic residues" evidence="7">
    <location>
        <begin position="165"/>
        <end position="177"/>
    </location>
</feature>
<keyword evidence="10" id="KW-1185">Reference proteome</keyword>
<dbReference type="InterPro" id="IPR045584">
    <property type="entry name" value="Pilin-like"/>
</dbReference>
<comment type="subcellular location">
    <subcellularLocation>
        <location evidence="1">Cell outer membrane</location>
    </subcellularLocation>
</comment>
<evidence type="ECO:0000256" key="4">
    <source>
        <dbReference type="ARBA" id="ARBA00022729"/>
    </source>
</evidence>
<keyword evidence="2" id="KW-1134">Transmembrane beta strand</keyword>
<dbReference type="STRING" id="4781.A0A0P1AZM5"/>
<evidence type="ECO:0000256" key="5">
    <source>
        <dbReference type="ARBA" id="ARBA00023136"/>
    </source>
</evidence>
<proteinExistence type="predicted"/>
<dbReference type="InterPro" id="IPR005594">
    <property type="entry name" value="YadA_C"/>
</dbReference>
<dbReference type="OrthoDB" id="10672528at2759"/>
<name>A0A0P1AZM5_PLAHL</name>
<feature type="domain" description="Trimeric autotransporter adhesin YadA-like C-terminal membrane anchor" evidence="8">
    <location>
        <begin position="313"/>
        <end position="372"/>
    </location>
</feature>
<evidence type="ECO:0000256" key="1">
    <source>
        <dbReference type="ARBA" id="ARBA00004442"/>
    </source>
</evidence>
<protein>
    <submittedName>
        <fullName evidence="9">Collagens (Type IV and type XIII), and related proteins</fullName>
    </submittedName>
</protein>
<dbReference type="PANTHER" id="PTHR24637">
    <property type="entry name" value="COLLAGEN"/>
    <property type="match status" value="1"/>
</dbReference>
<dbReference type="Gene3D" id="3.30.1300.30">
    <property type="entry name" value="GSPII I/J protein-like"/>
    <property type="match status" value="1"/>
</dbReference>
<dbReference type="EMBL" id="CCYD01002419">
    <property type="protein sequence ID" value="CEG47292.1"/>
    <property type="molecule type" value="Genomic_DNA"/>
</dbReference>
<keyword evidence="6" id="KW-0998">Cell outer membrane</keyword>
<dbReference type="AlphaFoldDB" id="A0A0P1AZM5"/>
<keyword evidence="3" id="KW-0812">Transmembrane</keyword>
<evidence type="ECO:0000256" key="6">
    <source>
        <dbReference type="ARBA" id="ARBA00023237"/>
    </source>
</evidence>
<feature type="region of interest" description="Disordered" evidence="7">
    <location>
        <begin position="157"/>
        <end position="236"/>
    </location>
</feature>
<sequence>MKPLNKSVITVAIFGALFAGSMNIAYAFDFATDANGSTQWAENIQGQVDGLSNDDYLNGEAIKAAQTIATNAEGKADSAISEASSALSLAGSAKTDAKTALDAADTVGQKLTTVGNALQGEINQEKIDRDNADHLIMTTVDNHDVLLNDHETRIAALENQPTPKDGIDGKNGIDGKDGATGAQGVQGVAGKDGADGKNGIDGKAGKGGVDGKNGVNGKDGKNGLNGKDGVNGKNGVTTTITKKEVDTKTINLVKSLNTQTTAQTKDLKAAQQVFAQAQSSNNAQFKNLKDEVDDNKKEARGGVASAVAIASMPQVEKDQAMMFSAGVGSFKNEQAISVGASFHAGEHTVIKAGISDSTNNDLAMGAGIGIGF</sequence>
<organism evidence="9 10">
    <name type="scientific">Plasmopara halstedii</name>
    <name type="common">Downy mildew of sunflower</name>
    <dbReference type="NCBI Taxonomy" id="4781"/>
    <lineage>
        <taxon>Eukaryota</taxon>
        <taxon>Sar</taxon>
        <taxon>Stramenopiles</taxon>
        <taxon>Oomycota</taxon>
        <taxon>Peronosporomycetes</taxon>
        <taxon>Peronosporales</taxon>
        <taxon>Peronosporaceae</taxon>
        <taxon>Plasmopara</taxon>
    </lineage>
</organism>
<evidence type="ECO:0000313" key="9">
    <source>
        <dbReference type="EMBL" id="CEG47292.1"/>
    </source>
</evidence>
<keyword evidence="5" id="KW-0472">Membrane</keyword>
<accession>A0A0P1AZM5</accession>
<reference evidence="10" key="1">
    <citation type="submission" date="2014-09" db="EMBL/GenBank/DDBJ databases">
        <authorList>
            <person name="Sharma Rahul"/>
            <person name="Thines Marco"/>
        </authorList>
    </citation>
    <scope>NUCLEOTIDE SEQUENCE [LARGE SCALE GENOMIC DNA]</scope>
</reference>
<feature type="compositionally biased region" description="Low complexity" evidence="7">
    <location>
        <begin position="179"/>
        <end position="191"/>
    </location>
</feature>
<feature type="compositionally biased region" description="Low complexity" evidence="7">
    <location>
        <begin position="212"/>
        <end position="236"/>
    </location>
</feature>
<dbReference type="GeneID" id="36399002"/>
<dbReference type="SUPFAM" id="SSF54523">
    <property type="entry name" value="Pili subunits"/>
    <property type="match status" value="1"/>
</dbReference>
<dbReference type="InterPro" id="IPR008160">
    <property type="entry name" value="Collagen"/>
</dbReference>
<dbReference type="Pfam" id="PF03895">
    <property type="entry name" value="YadA_anchor"/>
    <property type="match status" value="1"/>
</dbReference>
<dbReference type="RefSeq" id="XP_024583661.1">
    <property type="nucleotide sequence ID" value="XM_024718243.1"/>
</dbReference>
<evidence type="ECO:0000259" key="8">
    <source>
        <dbReference type="Pfam" id="PF03895"/>
    </source>
</evidence>
<evidence type="ECO:0000256" key="3">
    <source>
        <dbReference type="ARBA" id="ARBA00022692"/>
    </source>
</evidence>
<evidence type="ECO:0000256" key="2">
    <source>
        <dbReference type="ARBA" id="ARBA00022452"/>
    </source>
</evidence>
<evidence type="ECO:0000313" key="10">
    <source>
        <dbReference type="Proteomes" id="UP000054928"/>
    </source>
</evidence>
<dbReference type="Proteomes" id="UP000054928">
    <property type="component" value="Unassembled WGS sequence"/>
</dbReference>